<dbReference type="AlphaFoldDB" id="W6S0B5"/>
<dbReference type="EMBL" id="HG916853">
    <property type="protein sequence ID" value="CDM59916.1"/>
    <property type="molecule type" value="Genomic_DNA"/>
</dbReference>
<keyword evidence="1" id="KW-0812">Transmembrane</keyword>
<reference evidence="2" key="1">
    <citation type="submission" date="2013-11" db="EMBL/GenBank/DDBJ databases">
        <title>Draft genome sequence of the broad-host-range Rhizobium sp. LPU83 strain, a member of the low-genetic diversity Oregon-like Rhizobium sp. group.</title>
        <authorList>
            <person name="Wibberg D."/>
            <person name="Puehler A."/>
            <person name="Schlueter A."/>
        </authorList>
    </citation>
    <scope>NUCLEOTIDE SEQUENCE [LARGE SCALE GENOMIC DNA]</scope>
    <source>
        <strain evidence="2">LPU83</strain>
        <plasmid evidence="2">pLPU83a</plasmid>
    </source>
</reference>
<keyword evidence="1" id="KW-0472">Membrane</keyword>
<dbReference type="HOGENOM" id="CLU_2755149_0_0_5"/>
<proteinExistence type="predicted"/>
<dbReference type="KEGG" id="rhl:LPU83_pLPU83a_0075"/>
<sequence>MPQGGRMNSTKITNYIFYGLAILSSLVGGLQLFDWSAFLTKDQTIAVMSGINAFGAIIKGWIATAEVMAKQIAAAQVAQ</sequence>
<evidence type="ECO:0008006" key="4">
    <source>
        <dbReference type="Google" id="ProtNLM"/>
    </source>
</evidence>
<geneLocation type="plasmid" evidence="2 3">
    <name>pLPU83a</name>
</geneLocation>
<dbReference type="eggNOG" id="ENOG50312HA">
    <property type="taxonomic scope" value="Bacteria"/>
</dbReference>
<dbReference type="Proteomes" id="UP000019443">
    <property type="component" value="Plasmid pLPU83a"/>
</dbReference>
<protein>
    <recommendedName>
        <fullName evidence="4">Holin</fullName>
    </recommendedName>
</protein>
<keyword evidence="2" id="KW-0614">Plasmid</keyword>
<keyword evidence="1" id="KW-1133">Transmembrane helix</keyword>
<evidence type="ECO:0000256" key="1">
    <source>
        <dbReference type="SAM" id="Phobius"/>
    </source>
</evidence>
<accession>W6S0B5</accession>
<name>W6S0B5_9HYPH</name>
<keyword evidence="3" id="KW-1185">Reference proteome</keyword>
<feature type="transmembrane region" description="Helical" evidence="1">
    <location>
        <begin position="45"/>
        <end position="62"/>
    </location>
</feature>
<gene>
    <name evidence="2" type="ORF">LPU83_pLPU83a_0075</name>
</gene>
<evidence type="ECO:0000313" key="2">
    <source>
        <dbReference type="EMBL" id="CDM59916.1"/>
    </source>
</evidence>
<evidence type="ECO:0000313" key="3">
    <source>
        <dbReference type="Proteomes" id="UP000019443"/>
    </source>
</evidence>
<organism evidence="2 3">
    <name type="scientific">Rhizobium favelukesii</name>
    <dbReference type="NCBI Taxonomy" id="348824"/>
    <lineage>
        <taxon>Bacteria</taxon>
        <taxon>Pseudomonadati</taxon>
        <taxon>Pseudomonadota</taxon>
        <taxon>Alphaproteobacteria</taxon>
        <taxon>Hyphomicrobiales</taxon>
        <taxon>Rhizobiaceae</taxon>
        <taxon>Rhizobium/Agrobacterium group</taxon>
        <taxon>Rhizobium</taxon>
    </lineage>
</organism>
<dbReference type="PATRIC" id="fig|348824.6.peg.4592"/>
<feature type="transmembrane region" description="Helical" evidence="1">
    <location>
        <begin position="12"/>
        <end position="33"/>
    </location>
</feature>